<dbReference type="SUPFAM" id="SSF52172">
    <property type="entry name" value="CheY-like"/>
    <property type="match status" value="1"/>
</dbReference>
<protein>
    <submittedName>
        <fullName evidence="3">AAA family ATPase</fullName>
    </submittedName>
</protein>
<name>A0A6B3SJT1_9BURK</name>
<sequence>MKIALISPSKDNLHHMTLTLQAAAHTVVEVEGGKRRMRGIAEQEQPNLMIVEGMCCDASELDHIEHVTTHFPNIAVILLCATTSPDFLLSAMRAGVREVLPSPVEAGVLLAAVGRVAAKLAATQQGPGTGKVLAFMPCKGGSGATFLATNFGYQLAESKNVLLIDLNLQFGDALSFVHDGKPPVTIADVARDIRRLDASFLGASAVRAAPNYSILAAPEDPAQAMEVKPEHVDAILKIAGAQYDFVLLDLPRTLDPVSIKALDRAYRIFPVIQASLPHLRNAARLIGVFRSLDYPADKVELIVNRFEKNGEIGLDAIRRSLGTHSMHTVPNSYKDVSTSINHGNALIQIAKSNAVARNLAEFALAMSPRQNETRGVFERLFKRA</sequence>
<proteinExistence type="predicted"/>
<dbReference type="PANTHER" id="PTHR43384:SF13">
    <property type="entry name" value="SLR0110 PROTEIN"/>
    <property type="match status" value="1"/>
</dbReference>
<organism evidence="3 4">
    <name type="scientific">Noviherbaspirillum galbum</name>
    <dbReference type="NCBI Taxonomy" id="2709383"/>
    <lineage>
        <taxon>Bacteria</taxon>
        <taxon>Pseudomonadati</taxon>
        <taxon>Pseudomonadota</taxon>
        <taxon>Betaproteobacteria</taxon>
        <taxon>Burkholderiales</taxon>
        <taxon>Oxalobacteraceae</taxon>
        <taxon>Noviherbaspirillum</taxon>
    </lineage>
</organism>
<feature type="domain" description="Response regulatory" evidence="2">
    <location>
        <begin position="2"/>
        <end position="117"/>
    </location>
</feature>
<keyword evidence="4" id="KW-1185">Reference proteome</keyword>
<dbReference type="GO" id="GO:0005524">
    <property type="term" value="F:ATP binding"/>
    <property type="evidence" value="ECO:0007669"/>
    <property type="project" value="TreeGrafter"/>
</dbReference>
<dbReference type="AlphaFoldDB" id="A0A6B3SJT1"/>
<dbReference type="PANTHER" id="PTHR43384">
    <property type="entry name" value="SEPTUM SITE-DETERMINING PROTEIN MIND HOMOLOG, CHLOROPLASTIC-RELATED"/>
    <property type="match status" value="1"/>
</dbReference>
<dbReference type="GO" id="GO:0005829">
    <property type="term" value="C:cytosol"/>
    <property type="evidence" value="ECO:0007669"/>
    <property type="project" value="TreeGrafter"/>
</dbReference>
<dbReference type="PROSITE" id="PS50110">
    <property type="entry name" value="RESPONSE_REGULATORY"/>
    <property type="match status" value="1"/>
</dbReference>
<dbReference type="Pfam" id="PF13614">
    <property type="entry name" value="AAA_31"/>
    <property type="match status" value="1"/>
</dbReference>
<dbReference type="GO" id="GO:0016887">
    <property type="term" value="F:ATP hydrolysis activity"/>
    <property type="evidence" value="ECO:0007669"/>
    <property type="project" value="TreeGrafter"/>
</dbReference>
<reference evidence="3 4" key="1">
    <citation type="submission" date="2020-02" db="EMBL/GenBank/DDBJ databases">
        <authorList>
            <person name="Kim M.K."/>
        </authorList>
    </citation>
    <scope>NUCLEOTIDE SEQUENCE [LARGE SCALE GENOMIC DNA]</scope>
    <source>
        <strain evidence="3 4">17J57-3</strain>
    </source>
</reference>
<evidence type="ECO:0000256" key="1">
    <source>
        <dbReference type="PROSITE-ProRule" id="PRU00169"/>
    </source>
</evidence>
<dbReference type="SUPFAM" id="SSF52540">
    <property type="entry name" value="P-loop containing nucleoside triphosphate hydrolases"/>
    <property type="match status" value="1"/>
</dbReference>
<comment type="caution">
    <text evidence="3">The sequence shown here is derived from an EMBL/GenBank/DDBJ whole genome shotgun (WGS) entry which is preliminary data.</text>
</comment>
<dbReference type="GO" id="GO:0009898">
    <property type="term" value="C:cytoplasmic side of plasma membrane"/>
    <property type="evidence" value="ECO:0007669"/>
    <property type="project" value="TreeGrafter"/>
</dbReference>
<dbReference type="Gene3D" id="3.40.50.300">
    <property type="entry name" value="P-loop containing nucleotide triphosphate hydrolases"/>
    <property type="match status" value="1"/>
</dbReference>
<dbReference type="EMBL" id="JAAIVB010000026">
    <property type="protein sequence ID" value="NEX61047.1"/>
    <property type="molecule type" value="Genomic_DNA"/>
</dbReference>
<comment type="caution">
    <text evidence="1">Lacks conserved residue(s) required for the propagation of feature annotation.</text>
</comment>
<gene>
    <name evidence="3" type="ORF">G3574_08155</name>
</gene>
<evidence type="ECO:0000313" key="4">
    <source>
        <dbReference type="Proteomes" id="UP000482155"/>
    </source>
</evidence>
<dbReference type="InterPro" id="IPR050625">
    <property type="entry name" value="ParA/MinD_ATPase"/>
</dbReference>
<evidence type="ECO:0000259" key="2">
    <source>
        <dbReference type="PROSITE" id="PS50110"/>
    </source>
</evidence>
<accession>A0A6B3SJT1</accession>
<dbReference type="InterPro" id="IPR001789">
    <property type="entry name" value="Sig_transdc_resp-reg_receiver"/>
</dbReference>
<evidence type="ECO:0000313" key="3">
    <source>
        <dbReference type="EMBL" id="NEX61047.1"/>
    </source>
</evidence>
<dbReference type="Proteomes" id="UP000482155">
    <property type="component" value="Unassembled WGS sequence"/>
</dbReference>
<dbReference type="GO" id="GO:0000160">
    <property type="term" value="P:phosphorelay signal transduction system"/>
    <property type="evidence" value="ECO:0007669"/>
    <property type="project" value="InterPro"/>
</dbReference>
<dbReference type="InterPro" id="IPR027417">
    <property type="entry name" value="P-loop_NTPase"/>
</dbReference>
<dbReference type="GO" id="GO:0051782">
    <property type="term" value="P:negative regulation of cell division"/>
    <property type="evidence" value="ECO:0007669"/>
    <property type="project" value="TreeGrafter"/>
</dbReference>
<dbReference type="InterPro" id="IPR025669">
    <property type="entry name" value="AAA_dom"/>
</dbReference>
<dbReference type="InterPro" id="IPR011006">
    <property type="entry name" value="CheY-like_superfamily"/>
</dbReference>
<dbReference type="RefSeq" id="WP_163961879.1">
    <property type="nucleotide sequence ID" value="NZ_JAAIVB010000026.1"/>
</dbReference>
<dbReference type="Gene3D" id="3.40.50.2300">
    <property type="match status" value="1"/>
</dbReference>